<organism evidence="1">
    <name type="scientific">Cucumis melo</name>
    <name type="common">Muskmelon</name>
    <dbReference type="NCBI Taxonomy" id="3656"/>
    <lineage>
        <taxon>Eukaryota</taxon>
        <taxon>Viridiplantae</taxon>
        <taxon>Streptophyta</taxon>
        <taxon>Embryophyta</taxon>
        <taxon>Tracheophyta</taxon>
        <taxon>Spermatophyta</taxon>
        <taxon>Magnoliopsida</taxon>
        <taxon>eudicotyledons</taxon>
        <taxon>Gunneridae</taxon>
        <taxon>Pentapetalae</taxon>
        <taxon>rosids</taxon>
        <taxon>fabids</taxon>
        <taxon>Cucurbitales</taxon>
        <taxon>Cucurbitaceae</taxon>
        <taxon>Benincaseae</taxon>
        <taxon>Cucumis</taxon>
    </lineage>
</organism>
<evidence type="ECO:0000313" key="1">
    <source>
        <dbReference type="EnsemblPlants" id="MELO3C013528.2.1"/>
    </source>
</evidence>
<reference evidence="1" key="1">
    <citation type="submission" date="2023-03" db="UniProtKB">
        <authorList>
            <consortium name="EnsemblPlants"/>
        </authorList>
    </citation>
    <scope>IDENTIFICATION</scope>
</reference>
<dbReference type="EnsemblPlants" id="MELO3C013528.2.1">
    <property type="protein sequence ID" value="MELO3C013528.2.1"/>
    <property type="gene ID" value="MELO3C013528.2"/>
</dbReference>
<name>A0A9I9D5V1_CUCME</name>
<dbReference type="Gramene" id="MELO3C013528.2.1">
    <property type="protein sequence ID" value="MELO3C013528.2.1"/>
    <property type="gene ID" value="MELO3C013528.2"/>
</dbReference>
<protein>
    <submittedName>
        <fullName evidence="1">Uncharacterized protein</fullName>
    </submittedName>
</protein>
<sequence>MDRVGGVKKRWTRGRVRHMERPTTLGRTRIVSGWETKLVGHERAASSGMRQRFGSGDWASQWAASRIRQK</sequence>
<proteinExistence type="predicted"/>
<accession>A0A9I9D5V1</accession>
<dbReference type="AlphaFoldDB" id="A0A9I9D5V1"/>